<protein>
    <submittedName>
        <fullName evidence="2">GAP family protein</fullName>
    </submittedName>
</protein>
<dbReference type="EMBL" id="JBHSWV010000136">
    <property type="protein sequence ID" value="MFC6765281.1"/>
    <property type="molecule type" value="Genomic_DNA"/>
</dbReference>
<gene>
    <name evidence="2" type="ORF">ACFQE6_09810</name>
</gene>
<feature type="transmembrane region" description="Helical" evidence="1">
    <location>
        <begin position="108"/>
        <end position="130"/>
    </location>
</feature>
<keyword evidence="1" id="KW-0472">Membrane</keyword>
<dbReference type="AlphaFoldDB" id="A0ABD5SPH6"/>
<dbReference type="Pfam" id="PF11139">
    <property type="entry name" value="SfLAP"/>
    <property type="match status" value="1"/>
</dbReference>
<comment type="caution">
    <text evidence="2">The sequence shown here is derived from an EMBL/GenBank/DDBJ whole genome shotgun (WGS) entry which is preliminary data.</text>
</comment>
<organism evidence="2 3">
    <name type="scientific">Natrinema soli</name>
    <dbReference type="NCBI Taxonomy" id="1930624"/>
    <lineage>
        <taxon>Archaea</taxon>
        <taxon>Methanobacteriati</taxon>
        <taxon>Methanobacteriota</taxon>
        <taxon>Stenosarchaea group</taxon>
        <taxon>Halobacteria</taxon>
        <taxon>Halobacteriales</taxon>
        <taxon>Natrialbaceae</taxon>
        <taxon>Natrinema</taxon>
    </lineage>
</organism>
<feature type="transmembrane region" description="Helical" evidence="1">
    <location>
        <begin position="61"/>
        <end position="83"/>
    </location>
</feature>
<sequence>MERVYLEVSISENIFPRVLAPVEPYPLHTVTITCFYFAIGVALMLGAGSLVATFADTLDRSMTLSLQLAIGSGLIAVAAYFWIKRKLQGSADRTERWRTRVANRSSTVASLMGLALLAGVLELTMMLPYLGAIGILTTSDIGWPSRVLMLAAYTLIMIVPAVVLFAVRILGHDQIDPRLERLSKRIAKEIDEATVWVPAAVGFLVAAGAATDLGWV</sequence>
<evidence type="ECO:0000313" key="2">
    <source>
        <dbReference type="EMBL" id="MFC6765281.1"/>
    </source>
</evidence>
<feature type="transmembrane region" description="Helical" evidence="1">
    <location>
        <begin position="34"/>
        <end position="55"/>
    </location>
</feature>
<dbReference type="Proteomes" id="UP001596383">
    <property type="component" value="Unassembled WGS sequence"/>
</dbReference>
<accession>A0ABD5SPH6</accession>
<evidence type="ECO:0000256" key="1">
    <source>
        <dbReference type="SAM" id="Phobius"/>
    </source>
</evidence>
<feature type="transmembrane region" description="Helical" evidence="1">
    <location>
        <begin position="192"/>
        <end position="210"/>
    </location>
</feature>
<dbReference type="RefSeq" id="WP_273738313.1">
    <property type="nucleotide sequence ID" value="NZ_JAQIVI010000136.1"/>
</dbReference>
<proteinExistence type="predicted"/>
<evidence type="ECO:0000313" key="3">
    <source>
        <dbReference type="Proteomes" id="UP001596383"/>
    </source>
</evidence>
<keyword evidence="3" id="KW-1185">Reference proteome</keyword>
<reference evidence="2 3" key="1">
    <citation type="journal article" date="2019" name="Int. J. Syst. Evol. Microbiol.">
        <title>The Global Catalogue of Microorganisms (GCM) 10K type strain sequencing project: providing services to taxonomists for standard genome sequencing and annotation.</title>
        <authorList>
            <consortium name="The Broad Institute Genomics Platform"/>
            <consortium name="The Broad Institute Genome Sequencing Center for Infectious Disease"/>
            <person name="Wu L."/>
            <person name="Ma J."/>
        </authorList>
    </citation>
    <scope>NUCLEOTIDE SEQUENCE [LARGE SCALE GENOMIC DNA]</scope>
    <source>
        <strain evidence="2 3">LMG 29247</strain>
    </source>
</reference>
<name>A0ABD5SPH6_9EURY</name>
<dbReference type="InterPro" id="IPR021315">
    <property type="entry name" value="Gap/Sap"/>
</dbReference>
<keyword evidence="1" id="KW-0812">Transmembrane</keyword>
<keyword evidence="1" id="KW-1133">Transmembrane helix</keyword>
<feature type="transmembrane region" description="Helical" evidence="1">
    <location>
        <begin position="150"/>
        <end position="171"/>
    </location>
</feature>